<dbReference type="PANTHER" id="PTHR47368:SF2">
    <property type="entry name" value="PID DOMAIN-CONTAINING PROTEIN"/>
    <property type="match status" value="1"/>
</dbReference>
<sequence length="404" mass="44289">MGAIFKLTIFYLKSCRMDRFRKSFSVRKKKDTETAESSKPQLWLEDERKIKEGSCSFQVKKKAQRAILYVSGDALRVSDEISKHLIVDQTIEKVSFCAPDRGHDKGFAYICRDGATRRWMCHAFLAVKESGERLSHAVGCAFAICLERKQKRERDAVQATYASDDGTFVRMSSFRQTSLSERLLDPQSAIVVDHRTEAPSKSHTFDAKVDNGAVVPFEVGLDKSATLPKLGSGAIPRPRASPSLIERQLQTSMLIESQMPTFEGATIPEETGTEVEEAPGTNHSAGAIALSLGRASQTSQRSNFAFRNPLINEIARGSPTFPVSFDETNSSASGGRGGLGNLLTLDPFSAAPFNPATIQQHQAVQQQQQLRSLTNFSSNTTSPIPPRGISPEHLTMECCNGIAA</sequence>
<dbReference type="AlphaFoldDB" id="A0A0R3WP05"/>
<evidence type="ECO:0000256" key="2">
    <source>
        <dbReference type="ARBA" id="ARBA00022553"/>
    </source>
</evidence>
<dbReference type="Proteomes" id="UP000274429">
    <property type="component" value="Unassembled WGS sequence"/>
</dbReference>
<keyword evidence="2" id="KW-0597">Phosphoprotein</keyword>
<keyword evidence="5" id="KW-1185">Reference proteome</keyword>
<dbReference type="WBParaSite" id="TTAC_0000249301-mRNA-1">
    <property type="protein sequence ID" value="TTAC_0000249301-mRNA-1"/>
    <property type="gene ID" value="TTAC_0000249301"/>
</dbReference>
<dbReference type="GO" id="GO:0005737">
    <property type="term" value="C:cytoplasm"/>
    <property type="evidence" value="ECO:0007669"/>
    <property type="project" value="TreeGrafter"/>
</dbReference>
<gene>
    <name evidence="4" type="ORF">TTAC_LOCUS2480</name>
</gene>
<feature type="domain" description="PID" evidence="3">
    <location>
        <begin position="23"/>
        <end position="158"/>
    </location>
</feature>
<dbReference type="SUPFAM" id="SSF50729">
    <property type="entry name" value="PH domain-like"/>
    <property type="match status" value="1"/>
</dbReference>
<dbReference type="Gene3D" id="2.30.29.30">
    <property type="entry name" value="Pleckstrin-homology domain (PH domain)/Phosphotyrosine-binding domain (PTB)"/>
    <property type="match status" value="1"/>
</dbReference>
<protein>
    <submittedName>
        <fullName evidence="6">PID domain-containing protein</fullName>
    </submittedName>
</protein>
<dbReference type="PANTHER" id="PTHR47368">
    <property type="entry name" value="NUMB"/>
    <property type="match status" value="1"/>
</dbReference>
<dbReference type="InterPro" id="IPR016698">
    <property type="entry name" value="Numb/numb-like"/>
</dbReference>
<evidence type="ECO:0000313" key="6">
    <source>
        <dbReference type="WBParaSite" id="TTAC_0000249301-mRNA-1"/>
    </source>
</evidence>
<evidence type="ECO:0000313" key="5">
    <source>
        <dbReference type="Proteomes" id="UP000274429"/>
    </source>
</evidence>
<dbReference type="EMBL" id="UYWX01001126">
    <property type="protein sequence ID" value="VDM20170.1"/>
    <property type="molecule type" value="Genomic_DNA"/>
</dbReference>
<reference evidence="4 5" key="2">
    <citation type="submission" date="2018-11" db="EMBL/GenBank/DDBJ databases">
        <authorList>
            <consortium name="Pathogen Informatics"/>
        </authorList>
    </citation>
    <scope>NUCLEOTIDE SEQUENCE [LARGE SCALE GENOMIC DNA]</scope>
</reference>
<evidence type="ECO:0000256" key="1">
    <source>
        <dbReference type="ARBA" id="ARBA00022473"/>
    </source>
</evidence>
<evidence type="ECO:0000259" key="3">
    <source>
        <dbReference type="PROSITE" id="PS01179"/>
    </source>
</evidence>
<reference evidence="6" key="1">
    <citation type="submission" date="2017-02" db="UniProtKB">
        <authorList>
            <consortium name="WormBaseParasite"/>
        </authorList>
    </citation>
    <scope>IDENTIFICATION</scope>
</reference>
<proteinExistence type="predicted"/>
<accession>A0A0R3WP05</accession>
<evidence type="ECO:0000313" key="4">
    <source>
        <dbReference type="EMBL" id="VDM20170.1"/>
    </source>
</evidence>
<name>A0A0R3WP05_HYDTA</name>
<dbReference type="InterPro" id="IPR011993">
    <property type="entry name" value="PH-like_dom_sf"/>
</dbReference>
<keyword evidence="1" id="KW-0217">Developmental protein</keyword>
<organism evidence="6">
    <name type="scientific">Hydatigena taeniaeformis</name>
    <name type="common">Feline tapeworm</name>
    <name type="synonym">Taenia taeniaeformis</name>
    <dbReference type="NCBI Taxonomy" id="6205"/>
    <lineage>
        <taxon>Eukaryota</taxon>
        <taxon>Metazoa</taxon>
        <taxon>Spiralia</taxon>
        <taxon>Lophotrochozoa</taxon>
        <taxon>Platyhelminthes</taxon>
        <taxon>Cestoda</taxon>
        <taxon>Eucestoda</taxon>
        <taxon>Cyclophyllidea</taxon>
        <taxon>Taeniidae</taxon>
        <taxon>Hydatigera</taxon>
    </lineage>
</organism>
<dbReference type="Pfam" id="PF00640">
    <property type="entry name" value="PID"/>
    <property type="match status" value="1"/>
</dbReference>
<dbReference type="OrthoDB" id="10070446at2759"/>
<dbReference type="PROSITE" id="PS01179">
    <property type="entry name" value="PID"/>
    <property type="match status" value="1"/>
</dbReference>
<dbReference type="InterPro" id="IPR006020">
    <property type="entry name" value="PTB/PI_dom"/>
</dbReference>
<dbReference type="STRING" id="6205.A0A0R3WP05"/>
<dbReference type="SMART" id="SM00462">
    <property type="entry name" value="PTB"/>
    <property type="match status" value="1"/>
</dbReference>